<gene>
    <name evidence="1" type="ORF">CEXT_504391</name>
</gene>
<protein>
    <submittedName>
        <fullName evidence="1">Uncharacterized protein</fullName>
    </submittedName>
</protein>
<dbReference type="EMBL" id="BPLR01011333">
    <property type="protein sequence ID" value="GIY45869.1"/>
    <property type="molecule type" value="Genomic_DNA"/>
</dbReference>
<organism evidence="1 2">
    <name type="scientific">Caerostris extrusa</name>
    <name type="common">Bark spider</name>
    <name type="synonym">Caerostris bankana</name>
    <dbReference type="NCBI Taxonomy" id="172846"/>
    <lineage>
        <taxon>Eukaryota</taxon>
        <taxon>Metazoa</taxon>
        <taxon>Ecdysozoa</taxon>
        <taxon>Arthropoda</taxon>
        <taxon>Chelicerata</taxon>
        <taxon>Arachnida</taxon>
        <taxon>Araneae</taxon>
        <taxon>Araneomorphae</taxon>
        <taxon>Entelegynae</taxon>
        <taxon>Araneoidea</taxon>
        <taxon>Araneidae</taxon>
        <taxon>Caerostris</taxon>
    </lineage>
</organism>
<dbReference type="Proteomes" id="UP001054945">
    <property type="component" value="Unassembled WGS sequence"/>
</dbReference>
<comment type="caution">
    <text evidence="1">The sequence shown here is derived from an EMBL/GenBank/DDBJ whole genome shotgun (WGS) entry which is preliminary data.</text>
</comment>
<evidence type="ECO:0000313" key="1">
    <source>
        <dbReference type="EMBL" id="GIY45869.1"/>
    </source>
</evidence>
<evidence type="ECO:0000313" key="2">
    <source>
        <dbReference type="Proteomes" id="UP001054945"/>
    </source>
</evidence>
<proteinExistence type="predicted"/>
<keyword evidence="2" id="KW-1185">Reference proteome</keyword>
<dbReference type="AlphaFoldDB" id="A0AAV4TJH1"/>
<name>A0AAV4TJH1_CAEEX</name>
<reference evidence="1 2" key="1">
    <citation type="submission" date="2021-06" db="EMBL/GenBank/DDBJ databases">
        <title>Caerostris extrusa draft genome.</title>
        <authorList>
            <person name="Kono N."/>
            <person name="Arakawa K."/>
        </authorList>
    </citation>
    <scope>NUCLEOTIDE SEQUENCE [LARGE SCALE GENOMIC DNA]</scope>
</reference>
<sequence>MSNCSCSLIKVLENRGQPRHGRGHFLPKAWAPRGRPIFSFPRPCPDGEPRGKPTPEDPVARKLKKVKSPFAYLHQRRIVYPCRLFSNVPRQATQERRRAALLSEIYVVYWNQFN</sequence>
<accession>A0AAV4TJH1</accession>